<comment type="caution">
    <text evidence="2">The sequence shown here is derived from an EMBL/GenBank/DDBJ whole genome shotgun (WGS) entry which is preliminary data.</text>
</comment>
<evidence type="ECO:0000313" key="3">
    <source>
        <dbReference type="Proteomes" id="UP001152622"/>
    </source>
</evidence>
<evidence type="ECO:0000313" key="2">
    <source>
        <dbReference type="EMBL" id="KAJ8341653.1"/>
    </source>
</evidence>
<sequence>MHTSRRRKPRCHNESQARDLPKDDRAPQMNPCDVPVEQMATKRPSPRCDAPKVVRERGGGVGSALTEPRHRKRIFRRAFAQPDRFGQNQTAPP</sequence>
<feature type="compositionally biased region" description="Basic and acidic residues" evidence="1">
    <location>
        <begin position="49"/>
        <end position="58"/>
    </location>
</feature>
<keyword evidence="3" id="KW-1185">Reference proteome</keyword>
<reference evidence="2" key="1">
    <citation type="journal article" date="2023" name="Science">
        <title>Genome structures resolve the early diversification of teleost fishes.</title>
        <authorList>
            <person name="Parey E."/>
            <person name="Louis A."/>
            <person name="Montfort J."/>
            <person name="Bouchez O."/>
            <person name="Roques C."/>
            <person name="Iampietro C."/>
            <person name="Lluch J."/>
            <person name="Castinel A."/>
            <person name="Donnadieu C."/>
            <person name="Desvignes T."/>
            <person name="Floi Bucao C."/>
            <person name="Jouanno E."/>
            <person name="Wen M."/>
            <person name="Mejri S."/>
            <person name="Dirks R."/>
            <person name="Jansen H."/>
            <person name="Henkel C."/>
            <person name="Chen W.J."/>
            <person name="Zahm M."/>
            <person name="Cabau C."/>
            <person name="Klopp C."/>
            <person name="Thompson A.W."/>
            <person name="Robinson-Rechavi M."/>
            <person name="Braasch I."/>
            <person name="Lecointre G."/>
            <person name="Bobe J."/>
            <person name="Postlethwait J.H."/>
            <person name="Berthelot C."/>
            <person name="Roest Crollius H."/>
            <person name="Guiguen Y."/>
        </authorList>
    </citation>
    <scope>NUCLEOTIDE SEQUENCE</scope>
    <source>
        <strain evidence="2">WJC10195</strain>
    </source>
</reference>
<feature type="region of interest" description="Disordered" evidence="1">
    <location>
        <begin position="1"/>
        <end position="65"/>
    </location>
</feature>
<protein>
    <submittedName>
        <fullName evidence="2">Uncharacterized protein</fullName>
    </submittedName>
</protein>
<organism evidence="2 3">
    <name type="scientific">Synaphobranchus kaupii</name>
    <name type="common">Kaup's arrowtooth eel</name>
    <dbReference type="NCBI Taxonomy" id="118154"/>
    <lineage>
        <taxon>Eukaryota</taxon>
        <taxon>Metazoa</taxon>
        <taxon>Chordata</taxon>
        <taxon>Craniata</taxon>
        <taxon>Vertebrata</taxon>
        <taxon>Euteleostomi</taxon>
        <taxon>Actinopterygii</taxon>
        <taxon>Neopterygii</taxon>
        <taxon>Teleostei</taxon>
        <taxon>Anguilliformes</taxon>
        <taxon>Synaphobranchidae</taxon>
        <taxon>Synaphobranchus</taxon>
    </lineage>
</organism>
<feature type="compositionally biased region" description="Basic residues" evidence="1">
    <location>
        <begin position="1"/>
        <end position="10"/>
    </location>
</feature>
<evidence type="ECO:0000256" key="1">
    <source>
        <dbReference type="SAM" id="MobiDB-lite"/>
    </source>
</evidence>
<gene>
    <name evidence="2" type="ORF">SKAU_G00339440</name>
</gene>
<proteinExistence type="predicted"/>
<name>A0A9Q1IH42_SYNKA</name>
<feature type="compositionally biased region" description="Basic and acidic residues" evidence="1">
    <location>
        <begin position="11"/>
        <end position="26"/>
    </location>
</feature>
<dbReference type="AlphaFoldDB" id="A0A9Q1IH42"/>
<dbReference type="EMBL" id="JAINUF010000015">
    <property type="protein sequence ID" value="KAJ8341653.1"/>
    <property type="molecule type" value="Genomic_DNA"/>
</dbReference>
<accession>A0A9Q1IH42</accession>
<dbReference type="Proteomes" id="UP001152622">
    <property type="component" value="Chromosome 15"/>
</dbReference>